<dbReference type="Proteomes" id="UP001431209">
    <property type="component" value="Unassembled WGS sequence"/>
</dbReference>
<keyword evidence="6" id="KW-0067">ATP-binding</keyword>
<dbReference type="InterPro" id="IPR050699">
    <property type="entry name" value="RNA-DNA_Helicase"/>
</dbReference>
<keyword evidence="7" id="KW-0809">Transit peptide</keyword>
<dbReference type="InterPro" id="IPR055206">
    <property type="entry name" value="DEXQc_SUV3"/>
</dbReference>
<dbReference type="Gene3D" id="3.40.50.300">
    <property type="entry name" value="P-loop containing nucleotide triphosphate hydrolases"/>
    <property type="match status" value="2"/>
</dbReference>
<dbReference type="Gene3D" id="1.20.272.40">
    <property type="match status" value="1"/>
</dbReference>
<evidence type="ECO:0000256" key="8">
    <source>
        <dbReference type="ARBA" id="ARBA00023128"/>
    </source>
</evidence>
<feature type="domain" description="Helicase C-terminal" evidence="10">
    <location>
        <begin position="379"/>
        <end position="537"/>
    </location>
</feature>
<keyword evidence="5 11" id="KW-0347">Helicase</keyword>
<dbReference type="PANTHER" id="PTHR12131">
    <property type="entry name" value="ATP-DEPENDENT RNA AND DNA HELICASE"/>
    <property type="match status" value="1"/>
</dbReference>
<keyword evidence="12" id="KW-1185">Reference proteome</keyword>
<dbReference type="InterPro" id="IPR027417">
    <property type="entry name" value="P-loop_NTPase"/>
</dbReference>
<accession>A0AAW2YKW8</accession>
<evidence type="ECO:0000259" key="10">
    <source>
        <dbReference type="PROSITE" id="PS51194"/>
    </source>
</evidence>
<evidence type="ECO:0000256" key="1">
    <source>
        <dbReference type="ARBA" id="ARBA00004173"/>
    </source>
</evidence>
<dbReference type="GO" id="GO:0016787">
    <property type="term" value="F:hydrolase activity"/>
    <property type="evidence" value="ECO:0007669"/>
    <property type="project" value="UniProtKB-KW"/>
</dbReference>
<dbReference type="SMART" id="SM00490">
    <property type="entry name" value="HELICc"/>
    <property type="match status" value="1"/>
</dbReference>
<dbReference type="Pfam" id="PF22527">
    <property type="entry name" value="DEXQc_Suv3"/>
    <property type="match status" value="1"/>
</dbReference>
<dbReference type="GO" id="GO:0005524">
    <property type="term" value="F:ATP binding"/>
    <property type="evidence" value="ECO:0007669"/>
    <property type="project" value="UniProtKB-KW"/>
</dbReference>
<keyword evidence="3" id="KW-0547">Nucleotide-binding</keyword>
<dbReference type="FunFam" id="3.40.50.300:FF:000269">
    <property type="entry name" value="ATP-dependent RNA helicase SUPV3L1, mitochondrial"/>
    <property type="match status" value="1"/>
</dbReference>
<dbReference type="PROSITE" id="PS51194">
    <property type="entry name" value="HELICASE_CTER"/>
    <property type="match status" value="1"/>
</dbReference>
<dbReference type="SUPFAM" id="SSF52540">
    <property type="entry name" value="P-loop containing nucleoside triphosphate hydrolases"/>
    <property type="match status" value="1"/>
</dbReference>
<dbReference type="InterPro" id="IPR001650">
    <property type="entry name" value="Helicase_C-like"/>
</dbReference>
<evidence type="ECO:0000256" key="2">
    <source>
        <dbReference type="ARBA" id="ARBA00012552"/>
    </source>
</evidence>
<dbReference type="CDD" id="cd18805">
    <property type="entry name" value="SF2_C_suv3"/>
    <property type="match status" value="1"/>
</dbReference>
<protein>
    <recommendedName>
        <fullName evidence="2">RNA helicase</fullName>
        <ecNumber evidence="2">3.6.4.13</ecNumber>
    </recommendedName>
</protein>
<sequence length="753" mass="86570">MNNSKQRAVKSPIVFERPRKHNHMNNYQVPLEYPEETANESIAQTPQRNMFALEEEVMYVEDDLQIENDLQVQEMEDISLMYDIEDVTDPFILATENFSVRPEQTTHFTNLILRVKESNRHTNHNIPAHIYDRSFVSFQTHFFTSMLNTRERATQTLKAFKAAFGQNTVDKLMWQLYLRDALTRYEGLIMNYNENIKKKSKDEIAKTYVVDLTHPEKWYPQTRKMRRQIIFHTGPTNSGKTHSAFQALLSAKTGVYAAPLRLLAAEVHQRMVNDGVKCDLITGDYKVIIDGATHAASTIEMLSTTEEYEVAVIDEVQLLSDPNRGWAWTRALLGIRAKEVHVCGEERTLQALKKIAADCGDDLIVNQYNRLTQLTCQNNIVRNIKELQPGDCVIAFGRNQILKIKNEIEQNTRYKVAVVFGGLPPSTRIQQATLFNSPDTKYDILVASDAIGHGLNLNIRRIIFHKTKKFDGTVIRELEVHEIKQIAGRAGRFRSKYPDGYVTTFSQGDQFVVSNALQTQSMDIEMAGLLPTNDQLEYLAHKMNTSSLIELLGAVEALNRLDDSMYFLCGIEPKIEQATVIDEIDGLNIREKLDFLLAPVQLDDQLCMNYFRMYMEAYQKGTKIGDMIQLPNGPPGTIKKMLLLESTHKILEMYCWLSYRYEDVFTQRKEAELKQKICADLIAKGLEVIGPEEKEQWIIERDFVKPKHSSRKQRIQKIQKEKHFTEKQLRNLSTILKSFLMNDGTSLKMNSSS</sequence>
<evidence type="ECO:0000256" key="9">
    <source>
        <dbReference type="ARBA" id="ARBA00047984"/>
    </source>
</evidence>
<evidence type="ECO:0000256" key="4">
    <source>
        <dbReference type="ARBA" id="ARBA00022801"/>
    </source>
</evidence>
<dbReference type="GO" id="GO:0045025">
    <property type="term" value="C:mitochondrial degradosome"/>
    <property type="evidence" value="ECO:0007669"/>
    <property type="project" value="TreeGrafter"/>
</dbReference>
<dbReference type="EMBL" id="JAOPGA020000204">
    <property type="protein sequence ID" value="KAL0477636.1"/>
    <property type="molecule type" value="Genomic_DNA"/>
</dbReference>
<dbReference type="GO" id="GO:0003724">
    <property type="term" value="F:RNA helicase activity"/>
    <property type="evidence" value="ECO:0007669"/>
    <property type="project" value="UniProtKB-EC"/>
</dbReference>
<dbReference type="EC" id="3.6.4.13" evidence="2"/>
<evidence type="ECO:0000313" key="11">
    <source>
        <dbReference type="EMBL" id="KAL0477636.1"/>
    </source>
</evidence>
<keyword evidence="8" id="KW-0496">Mitochondrion</keyword>
<dbReference type="InterPro" id="IPR044774">
    <property type="entry name" value="Suv3_DEXQc"/>
</dbReference>
<dbReference type="Gene3D" id="1.20.58.1080">
    <property type="match status" value="1"/>
</dbReference>
<dbReference type="AlphaFoldDB" id="A0AAW2YKW8"/>
<comment type="caution">
    <text evidence="11">The sequence shown here is derived from an EMBL/GenBank/DDBJ whole genome shotgun (WGS) entry which is preliminary data.</text>
</comment>
<reference evidence="11 12" key="1">
    <citation type="submission" date="2024-03" db="EMBL/GenBank/DDBJ databases">
        <title>The Acrasis kona genome and developmental transcriptomes reveal deep origins of eukaryotic multicellular pathways.</title>
        <authorList>
            <person name="Sheikh S."/>
            <person name="Fu C.-J."/>
            <person name="Brown M.W."/>
            <person name="Baldauf S.L."/>
        </authorList>
    </citation>
    <scope>NUCLEOTIDE SEQUENCE [LARGE SCALE GENOMIC DNA]</scope>
    <source>
        <strain evidence="11 12">ATCC MYA-3509</strain>
    </source>
</reference>
<evidence type="ECO:0000256" key="6">
    <source>
        <dbReference type="ARBA" id="ARBA00022840"/>
    </source>
</evidence>
<dbReference type="FunFam" id="3.40.50.300:FF:000957">
    <property type="entry name" value="ATP-dependent RNA helicase SUV3L, mitochondrial"/>
    <property type="match status" value="1"/>
</dbReference>
<dbReference type="Pfam" id="PF12513">
    <property type="entry name" value="SUV3_C"/>
    <property type="match status" value="1"/>
</dbReference>
<dbReference type="Pfam" id="PF00271">
    <property type="entry name" value="Helicase_C"/>
    <property type="match status" value="1"/>
</dbReference>
<gene>
    <name evidence="11" type="ORF">AKO1_005545</name>
</gene>
<evidence type="ECO:0000313" key="12">
    <source>
        <dbReference type="Proteomes" id="UP001431209"/>
    </source>
</evidence>
<evidence type="ECO:0000256" key="3">
    <source>
        <dbReference type="ARBA" id="ARBA00022741"/>
    </source>
</evidence>
<organism evidence="11 12">
    <name type="scientific">Acrasis kona</name>
    <dbReference type="NCBI Taxonomy" id="1008807"/>
    <lineage>
        <taxon>Eukaryota</taxon>
        <taxon>Discoba</taxon>
        <taxon>Heterolobosea</taxon>
        <taxon>Tetramitia</taxon>
        <taxon>Eutetramitia</taxon>
        <taxon>Acrasidae</taxon>
        <taxon>Acrasis</taxon>
    </lineage>
</organism>
<name>A0AAW2YKW8_9EUKA</name>
<comment type="subcellular location">
    <subcellularLocation>
        <location evidence="1">Mitochondrion</location>
    </subcellularLocation>
</comment>
<comment type="catalytic activity">
    <reaction evidence="9">
        <text>ATP + H2O = ADP + phosphate + H(+)</text>
        <dbReference type="Rhea" id="RHEA:13065"/>
        <dbReference type="ChEBI" id="CHEBI:15377"/>
        <dbReference type="ChEBI" id="CHEBI:15378"/>
        <dbReference type="ChEBI" id="CHEBI:30616"/>
        <dbReference type="ChEBI" id="CHEBI:43474"/>
        <dbReference type="ChEBI" id="CHEBI:456216"/>
        <dbReference type="EC" id="3.6.4.13"/>
    </reaction>
</comment>
<dbReference type="GO" id="GO:0000965">
    <property type="term" value="P:mitochondrial RNA 3'-end processing"/>
    <property type="evidence" value="ECO:0007669"/>
    <property type="project" value="TreeGrafter"/>
</dbReference>
<dbReference type="InterPro" id="IPR022192">
    <property type="entry name" value="SUV3_C"/>
</dbReference>
<evidence type="ECO:0000256" key="7">
    <source>
        <dbReference type="ARBA" id="ARBA00022946"/>
    </source>
</evidence>
<evidence type="ECO:0000256" key="5">
    <source>
        <dbReference type="ARBA" id="ARBA00022806"/>
    </source>
</evidence>
<keyword evidence="4" id="KW-0378">Hydrolase</keyword>
<proteinExistence type="predicted"/>
<dbReference type="PANTHER" id="PTHR12131:SF1">
    <property type="entry name" value="ATP-DEPENDENT RNA HELICASE SUPV3L1, MITOCHONDRIAL-RELATED"/>
    <property type="match status" value="1"/>
</dbReference>
<dbReference type="CDD" id="cd17913">
    <property type="entry name" value="DEXQc_Suv3"/>
    <property type="match status" value="1"/>
</dbReference>